<dbReference type="AlphaFoldDB" id="A0A559MFK1"/>
<protein>
    <submittedName>
        <fullName evidence="2">Uncharacterized protein</fullName>
    </submittedName>
</protein>
<evidence type="ECO:0000313" key="3">
    <source>
        <dbReference type="Proteomes" id="UP000315522"/>
    </source>
</evidence>
<evidence type="ECO:0000313" key="2">
    <source>
        <dbReference type="EMBL" id="TVY91742.1"/>
    </source>
</evidence>
<feature type="region of interest" description="Disordered" evidence="1">
    <location>
        <begin position="90"/>
        <end position="113"/>
    </location>
</feature>
<sequence length="113" mass="12522">MLIFHLIATTTNSTYQQVSAPLHTSMITSRTLLTLYTKKNVRALRKRRPLLSIAAASESQVGSWRSRGSLNTLIASRMSRSLLVHRLPNISGRSSRTKKGYLAPGVKRAEASK</sequence>
<proteinExistence type="predicted"/>
<name>A0A559MFK1_9HELO</name>
<dbReference type="Proteomes" id="UP000315522">
    <property type="component" value="Unassembled WGS sequence"/>
</dbReference>
<organism evidence="2 3">
    <name type="scientific">Lachnellula willkommii</name>
    <dbReference type="NCBI Taxonomy" id="215461"/>
    <lineage>
        <taxon>Eukaryota</taxon>
        <taxon>Fungi</taxon>
        <taxon>Dikarya</taxon>
        <taxon>Ascomycota</taxon>
        <taxon>Pezizomycotina</taxon>
        <taxon>Leotiomycetes</taxon>
        <taxon>Helotiales</taxon>
        <taxon>Lachnaceae</taxon>
        <taxon>Lachnellula</taxon>
    </lineage>
</organism>
<dbReference type="EMBL" id="QGML01000475">
    <property type="protein sequence ID" value="TVY91742.1"/>
    <property type="molecule type" value="Genomic_DNA"/>
</dbReference>
<gene>
    <name evidence="2" type="ORF">LAWI1_G004103</name>
</gene>
<comment type="caution">
    <text evidence="2">The sequence shown here is derived from an EMBL/GenBank/DDBJ whole genome shotgun (WGS) entry which is preliminary data.</text>
</comment>
<evidence type="ECO:0000256" key="1">
    <source>
        <dbReference type="SAM" id="MobiDB-lite"/>
    </source>
</evidence>
<reference evidence="2 3" key="1">
    <citation type="submission" date="2018-05" db="EMBL/GenBank/DDBJ databases">
        <title>Genome sequencing and assembly of the regulated plant pathogen Lachnellula willkommii and related sister species for the development of diagnostic species identification markers.</title>
        <authorList>
            <person name="Giroux E."/>
            <person name="Bilodeau G."/>
        </authorList>
    </citation>
    <scope>NUCLEOTIDE SEQUENCE [LARGE SCALE GENOMIC DNA]</scope>
    <source>
        <strain evidence="2 3">CBS 172.35</strain>
    </source>
</reference>
<keyword evidence="3" id="KW-1185">Reference proteome</keyword>
<accession>A0A559MFK1</accession>